<dbReference type="EMBL" id="DVFO01000070">
    <property type="protein sequence ID" value="HIQ61312.1"/>
    <property type="molecule type" value="Genomic_DNA"/>
</dbReference>
<protein>
    <submittedName>
        <fullName evidence="2">Amidohydrolase</fullName>
    </submittedName>
</protein>
<name>A0A9D1CH86_9FIRM</name>
<reference evidence="2" key="1">
    <citation type="submission" date="2020-10" db="EMBL/GenBank/DDBJ databases">
        <authorList>
            <person name="Gilroy R."/>
        </authorList>
    </citation>
    <scope>NUCLEOTIDE SEQUENCE</scope>
    <source>
        <strain evidence="2">ChiGjej2B2-12916</strain>
    </source>
</reference>
<evidence type="ECO:0000259" key="1">
    <source>
        <dbReference type="Pfam" id="PF07969"/>
    </source>
</evidence>
<dbReference type="GO" id="GO:0016810">
    <property type="term" value="F:hydrolase activity, acting on carbon-nitrogen (but not peptide) bonds"/>
    <property type="evidence" value="ECO:0007669"/>
    <property type="project" value="InterPro"/>
</dbReference>
<accession>A0A9D1CH86</accession>
<evidence type="ECO:0000313" key="3">
    <source>
        <dbReference type="Proteomes" id="UP000886879"/>
    </source>
</evidence>
<dbReference type="InterPro" id="IPR013108">
    <property type="entry name" value="Amidohydro_3"/>
</dbReference>
<dbReference type="InterPro" id="IPR011059">
    <property type="entry name" value="Metal-dep_hydrolase_composite"/>
</dbReference>
<dbReference type="Gene3D" id="3.20.20.140">
    <property type="entry name" value="Metal-dependent hydrolases"/>
    <property type="match status" value="1"/>
</dbReference>
<dbReference type="Gene3D" id="3.10.310.70">
    <property type="match status" value="1"/>
</dbReference>
<sequence>MNRTLFVNGPILTMESPVPTDALLMEDGRIVALGTDALNATGATKVDLQGDALLPAFVDPHSHLSAAANSLLQVPLGEVCDFAQLEEAVAGFIRDNHIPAGQWVFGQGYDHNHLTEHAHPTKELLDKAAPHNPVVIQHASGHMGVFNSAALHQLFLTGSTPDPEGGTFGRKDGELTGYAEENAFVSNLRKAPMPGFDQLKDAFARAQHTYAAHGITTAQEGMMAAELFPLYQGLLAQNALTLDVVGYPGVADLHAARVAFPDSVNGYHNGLRVGGVKIFLDGSPQGRTAWLRTPYQGEKEYRGYPTMTDEQVEQALTLAAQEGVQILAHCNGDAAAQQYLDMGAKVMQSHPNLRDVRPVIIHAQLIGVDQLPQAKALGFTPSFFVAHVYHWGDIHLQNLGAKRAAAISPAKAALDLGMPFTFHQDTPVIPCDMLETVWCAVNRVTKNGVQLGPEQRIPVYEALKAVTVHAAWQYGEEQEKGSLAVGKQANLVRLSANPLEVRPETLREVSVVSTWKQGEMLYQG</sequence>
<dbReference type="PANTHER" id="PTHR22642:SF2">
    <property type="entry name" value="PROTEIN LONG AFTER FAR-RED 3"/>
    <property type="match status" value="1"/>
</dbReference>
<reference evidence="2" key="2">
    <citation type="journal article" date="2021" name="PeerJ">
        <title>Extensive microbial diversity within the chicken gut microbiome revealed by metagenomics and culture.</title>
        <authorList>
            <person name="Gilroy R."/>
            <person name="Ravi A."/>
            <person name="Getino M."/>
            <person name="Pursley I."/>
            <person name="Horton D.L."/>
            <person name="Alikhan N.F."/>
            <person name="Baker D."/>
            <person name="Gharbi K."/>
            <person name="Hall N."/>
            <person name="Watson M."/>
            <person name="Adriaenssens E.M."/>
            <person name="Foster-Nyarko E."/>
            <person name="Jarju S."/>
            <person name="Secka A."/>
            <person name="Antonio M."/>
            <person name="Oren A."/>
            <person name="Chaudhuri R.R."/>
            <person name="La Ragione R."/>
            <person name="Hildebrand F."/>
            <person name="Pallen M.J."/>
        </authorList>
    </citation>
    <scope>NUCLEOTIDE SEQUENCE</scope>
    <source>
        <strain evidence="2">ChiGjej2B2-12916</strain>
    </source>
</reference>
<dbReference type="CDD" id="cd01300">
    <property type="entry name" value="YtcJ_like"/>
    <property type="match status" value="1"/>
</dbReference>
<dbReference type="Proteomes" id="UP000886879">
    <property type="component" value="Unassembled WGS sequence"/>
</dbReference>
<dbReference type="SUPFAM" id="SSF51556">
    <property type="entry name" value="Metallo-dependent hydrolases"/>
    <property type="match status" value="1"/>
</dbReference>
<organism evidence="2 3">
    <name type="scientific">Candidatus Enterenecus faecium</name>
    <dbReference type="NCBI Taxonomy" id="2840780"/>
    <lineage>
        <taxon>Bacteria</taxon>
        <taxon>Bacillati</taxon>
        <taxon>Bacillota</taxon>
        <taxon>Clostridia</taxon>
        <taxon>Eubacteriales</taxon>
        <taxon>Candidatus Enterenecus</taxon>
    </lineage>
</organism>
<dbReference type="AlphaFoldDB" id="A0A9D1CH86"/>
<dbReference type="Pfam" id="PF07969">
    <property type="entry name" value="Amidohydro_3"/>
    <property type="match status" value="1"/>
</dbReference>
<feature type="domain" description="Amidohydrolase 3" evidence="1">
    <location>
        <begin position="46"/>
        <end position="522"/>
    </location>
</feature>
<dbReference type="InterPro" id="IPR033932">
    <property type="entry name" value="YtcJ-like"/>
</dbReference>
<gene>
    <name evidence="2" type="ORF">IAD31_06925</name>
</gene>
<dbReference type="PANTHER" id="PTHR22642">
    <property type="entry name" value="IMIDAZOLONEPROPIONASE"/>
    <property type="match status" value="1"/>
</dbReference>
<proteinExistence type="predicted"/>
<dbReference type="InterPro" id="IPR032466">
    <property type="entry name" value="Metal_Hydrolase"/>
</dbReference>
<comment type="caution">
    <text evidence="2">The sequence shown here is derived from an EMBL/GenBank/DDBJ whole genome shotgun (WGS) entry which is preliminary data.</text>
</comment>
<dbReference type="Gene3D" id="2.30.40.10">
    <property type="entry name" value="Urease, subunit C, domain 1"/>
    <property type="match status" value="1"/>
</dbReference>
<dbReference type="SUPFAM" id="SSF51338">
    <property type="entry name" value="Composite domain of metallo-dependent hydrolases"/>
    <property type="match status" value="1"/>
</dbReference>
<evidence type="ECO:0000313" key="2">
    <source>
        <dbReference type="EMBL" id="HIQ61312.1"/>
    </source>
</evidence>